<organism evidence="1 2">
    <name type="scientific">Albugo candida</name>
    <dbReference type="NCBI Taxonomy" id="65357"/>
    <lineage>
        <taxon>Eukaryota</taxon>
        <taxon>Sar</taxon>
        <taxon>Stramenopiles</taxon>
        <taxon>Oomycota</taxon>
        <taxon>Peronosporomycetes</taxon>
        <taxon>Albuginales</taxon>
        <taxon>Albuginaceae</taxon>
        <taxon>Albugo</taxon>
    </lineage>
</organism>
<dbReference type="EMBL" id="CAIX01000007">
    <property type="protein sequence ID" value="CCI40302.1"/>
    <property type="molecule type" value="Genomic_DNA"/>
</dbReference>
<evidence type="ECO:0000313" key="2">
    <source>
        <dbReference type="Proteomes" id="UP000053237"/>
    </source>
</evidence>
<accession>A0A024G0D4</accession>
<name>A0A024G0D4_9STRA</name>
<evidence type="ECO:0000313" key="1">
    <source>
        <dbReference type="EMBL" id="CCI40302.1"/>
    </source>
</evidence>
<reference evidence="1 2" key="1">
    <citation type="submission" date="2012-05" db="EMBL/GenBank/DDBJ databases">
        <title>Recombination and specialization in a pathogen metapopulation.</title>
        <authorList>
            <person name="Gardiner A."/>
            <person name="Kemen E."/>
            <person name="Schultz-Larsen T."/>
            <person name="MacLean D."/>
            <person name="Van Oosterhout C."/>
            <person name="Jones J.D.G."/>
        </authorList>
    </citation>
    <scope>NUCLEOTIDE SEQUENCE [LARGE SCALE GENOMIC DNA]</scope>
    <source>
        <strain evidence="1 2">Ac Nc2</strain>
    </source>
</reference>
<gene>
    <name evidence="1" type="ORF">BN9_010860</name>
</gene>
<sequence length="103" mass="11156">MSCDLRSVLRVCVRISWKACLTVKLISADMFVDLSECSLFQGHHVLSRGILGSIVDDGVLKCMKNYSIASGKLQLSIVYSSGYLAMCSHISCSCSAIRAGFLS</sequence>
<dbReference type="InParanoid" id="A0A024G0D4"/>
<proteinExistence type="predicted"/>
<protein>
    <submittedName>
        <fullName evidence="1">Uncharacterized protein</fullName>
    </submittedName>
</protein>
<keyword evidence="2" id="KW-1185">Reference proteome</keyword>
<comment type="caution">
    <text evidence="1">The sequence shown here is derived from an EMBL/GenBank/DDBJ whole genome shotgun (WGS) entry which is preliminary data.</text>
</comment>
<dbReference type="AlphaFoldDB" id="A0A024G0D4"/>
<dbReference type="Proteomes" id="UP000053237">
    <property type="component" value="Unassembled WGS sequence"/>
</dbReference>